<feature type="coiled-coil region" evidence="1">
    <location>
        <begin position="35"/>
        <end position="69"/>
    </location>
</feature>
<keyword evidence="4" id="KW-1185">Reference proteome</keyword>
<feature type="transmembrane region" description="Helical" evidence="2">
    <location>
        <begin position="6"/>
        <end position="23"/>
    </location>
</feature>
<keyword evidence="2" id="KW-0472">Membrane</keyword>
<keyword evidence="1" id="KW-0175">Coiled coil</keyword>
<dbReference type="InterPro" id="IPR046165">
    <property type="entry name" value="DUF6167"/>
</dbReference>
<protein>
    <submittedName>
        <fullName evidence="3">Uncharacterized protein</fullName>
    </submittedName>
</protein>
<sequence length="86" mass="10154">MIRRTVYFVAGIVVGGYVMYRFGRSARLWSPGGIADRVEKRIGSYREALREFNEDVAEAVRDYEEELLRRYAPDFQRQELPEASRY</sequence>
<dbReference type="EMBL" id="AOSG01000058">
    <property type="protein sequence ID" value="EOR70833.1"/>
    <property type="molecule type" value="Genomic_DNA"/>
</dbReference>
<evidence type="ECO:0000256" key="1">
    <source>
        <dbReference type="SAM" id="Coils"/>
    </source>
</evidence>
<evidence type="ECO:0000313" key="3">
    <source>
        <dbReference type="EMBL" id="EOR70833.1"/>
    </source>
</evidence>
<keyword evidence="2" id="KW-0812">Transmembrane</keyword>
<keyword evidence="2" id="KW-1133">Transmembrane helix</keyword>
<dbReference type="Proteomes" id="UP000014184">
    <property type="component" value="Unassembled WGS sequence"/>
</dbReference>
<reference evidence="3 4" key="1">
    <citation type="journal article" date="2013" name="Genome Announc.">
        <title>Draft Genome Sequence of the Lignocellulose Decomposer Thermobifida fusca Strain TM51.</title>
        <authorList>
            <person name="Toth A."/>
            <person name="Barna T."/>
            <person name="Nagy I."/>
            <person name="Horvath B."/>
            <person name="Nagy I."/>
            <person name="Tancsics A."/>
            <person name="Kriszt B."/>
            <person name="Baka E."/>
            <person name="Fekete C."/>
            <person name="Kukolya J."/>
        </authorList>
    </citation>
    <scope>NUCLEOTIDE SEQUENCE [LARGE SCALE GENOMIC DNA]</scope>
    <source>
        <strain evidence="3 4">TM51</strain>
    </source>
</reference>
<dbReference type="Pfam" id="PF19664">
    <property type="entry name" value="DUF6167"/>
    <property type="match status" value="1"/>
</dbReference>
<dbReference type="AlphaFoldDB" id="A0A9P2WQR4"/>
<dbReference type="RefSeq" id="WP_011292495.1">
    <property type="nucleotide sequence ID" value="NZ_AOSG01000058.1"/>
</dbReference>
<comment type="caution">
    <text evidence="3">The sequence shown here is derived from an EMBL/GenBank/DDBJ whole genome shotgun (WGS) entry which is preliminary data.</text>
</comment>
<evidence type="ECO:0000256" key="2">
    <source>
        <dbReference type="SAM" id="Phobius"/>
    </source>
</evidence>
<evidence type="ECO:0000313" key="4">
    <source>
        <dbReference type="Proteomes" id="UP000014184"/>
    </source>
</evidence>
<proteinExistence type="predicted"/>
<gene>
    <name evidence="3" type="ORF">TM51_10657</name>
</gene>
<accession>A0A9P2WQR4</accession>
<organism evidence="3 4">
    <name type="scientific">Thermobifida fusca TM51</name>
    <dbReference type="NCBI Taxonomy" id="1169414"/>
    <lineage>
        <taxon>Bacteria</taxon>
        <taxon>Bacillati</taxon>
        <taxon>Actinomycetota</taxon>
        <taxon>Actinomycetes</taxon>
        <taxon>Streptosporangiales</taxon>
        <taxon>Nocardiopsidaceae</taxon>
        <taxon>Thermobifida</taxon>
    </lineage>
</organism>
<name>A0A9P2WQR4_THEFU</name>